<keyword evidence="1" id="KW-1133">Transmembrane helix</keyword>
<keyword evidence="1" id="KW-0812">Transmembrane</keyword>
<evidence type="ECO:0008006" key="4">
    <source>
        <dbReference type="Google" id="ProtNLM"/>
    </source>
</evidence>
<accession>A0ABP3VUN8</accession>
<feature type="transmembrane region" description="Helical" evidence="1">
    <location>
        <begin position="58"/>
        <end position="76"/>
    </location>
</feature>
<gene>
    <name evidence="2" type="ORF">GCM10008908_12330</name>
</gene>
<organism evidence="2 3">
    <name type="scientific">Clostridium subterminale</name>
    <dbReference type="NCBI Taxonomy" id="1550"/>
    <lineage>
        <taxon>Bacteria</taxon>
        <taxon>Bacillati</taxon>
        <taxon>Bacillota</taxon>
        <taxon>Clostridia</taxon>
        <taxon>Eubacteriales</taxon>
        <taxon>Clostridiaceae</taxon>
        <taxon>Clostridium</taxon>
    </lineage>
</organism>
<feature type="transmembrane region" description="Helical" evidence="1">
    <location>
        <begin position="35"/>
        <end position="52"/>
    </location>
</feature>
<protein>
    <recommendedName>
        <fullName evidence="4">DUF5673 domain-containing protein</fullName>
    </recommendedName>
</protein>
<proteinExistence type="predicted"/>
<keyword evidence="3" id="KW-1185">Reference proteome</keyword>
<dbReference type="Proteomes" id="UP001501047">
    <property type="component" value="Unassembled WGS sequence"/>
</dbReference>
<evidence type="ECO:0000313" key="2">
    <source>
        <dbReference type="EMBL" id="GAA0770071.1"/>
    </source>
</evidence>
<name>A0ABP3VUN8_CLOSU</name>
<reference evidence="3" key="1">
    <citation type="journal article" date="2019" name="Int. J. Syst. Evol. Microbiol.">
        <title>The Global Catalogue of Microorganisms (GCM) 10K type strain sequencing project: providing services to taxonomists for standard genome sequencing and annotation.</title>
        <authorList>
            <consortium name="The Broad Institute Genomics Platform"/>
            <consortium name="The Broad Institute Genome Sequencing Center for Infectious Disease"/>
            <person name="Wu L."/>
            <person name="Ma J."/>
        </authorList>
    </citation>
    <scope>NUCLEOTIDE SEQUENCE [LARGE SCALE GENOMIC DNA]</scope>
    <source>
        <strain evidence="3">JCM 1417</strain>
    </source>
</reference>
<keyword evidence="1" id="KW-0472">Membrane</keyword>
<evidence type="ECO:0000256" key="1">
    <source>
        <dbReference type="SAM" id="Phobius"/>
    </source>
</evidence>
<dbReference type="EMBL" id="BAAACI010000002">
    <property type="protein sequence ID" value="GAA0770071.1"/>
    <property type="molecule type" value="Genomic_DNA"/>
</dbReference>
<dbReference type="RefSeq" id="WP_343824673.1">
    <property type="nucleotide sequence ID" value="NZ_BAAACI010000002.1"/>
</dbReference>
<feature type="transmembrane region" description="Helical" evidence="1">
    <location>
        <begin position="6"/>
        <end position="23"/>
    </location>
</feature>
<evidence type="ECO:0000313" key="3">
    <source>
        <dbReference type="Proteomes" id="UP001501047"/>
    </source>
</evidence>
<sequence>MRVFDIIIPVLFISIIIKHLKYMKVLIIPTRKRPIEVITVLFGIMIFIGIMFFYANTWIHYITGVLGILMFISIWIKQGINSKGFISMYTYKERIVWNEIEKVVITNSKDVKVKLFGGFMEQTFHFKNSDYHKVITILKENLSEQAQLQINLNK</sequence>
<comment type="caution">
    <text evidence="2">The sequence shown here is derived from an EMBL/GenBank/DDBJ whole genome shotgun (WGS) entry which is preliminary data.</text>
</comment>